<evidence type="ECO:0008006" key="4">
    <source>
        <dbReference type="Google" id="ProtNLM"/>
    </source>
</evidence>
<name>A0A9W8DSM8_9FUNG</name>
<feature type="transmembrane region" description="Helical" evidence="1">
    <location>
        <begin position="146"/>
        <end position="169"/>
    </location>
</feature>
<feature type="transmembrane region" description="Helical" evidence="1">
    <location>
        <begin position="258"/>
        <end position="278"/>
    </location>
</feature>
<protein>
    <recommendedName>
        <fullName evidence="4">Transmembrane protein</fullName>
    </recommendedName>
</protein>
<keyword evidence="3" id="KW-1185">Reference proteome</keyword>
<sequence>MFHAHYPKFNPQAYGGPFDQTANSHHLSKSPYLYALYPHGAAEDAIGALAHIQADGHIPRATVTIVQESGPWNPIVTSKAFTALYYLFSVSSLVAATFTIALVSYNAWCQGWQWDYRVALVLIGTGYSAIRIAIPNICDLTVVQDVFLQISFILGNFAYVIFATIWVQISNEICSLRSHRYFLYFLWFTLCNFIIMVLCAFFTKLMFTERVASSFIHTLLGLVNTPLILIANVWLLALTVVVWRNLRFVRIPPQFRRDYRLVTVLTAVVTVAFTTTSLTGKHLGQPFITISSFIASVVITVLADTLLIITIFVAVGGIRFLQTSYLKTLGLTWDLNVVHRLSVASFPESPRHSTTTTVDSQAEEKIHPFTAEVVRPGPRINRPLTSVTLATVAHSTLSRATSSRSKTETVAGDLLGHCGNARSEEYPLHSETATTRFYGPHPTAPRPDSCIEVTEDDKVAQPTLSEPTQSRVTIDGIPEQLATMLDTTGPSQLLSSSYGEPNMFASSKTGPLGLRPPQPALQLRPLNSLGVNSKRRPTPVINPSFVPSFPSELVPNVKSSSPAKSTVANATSAPYSPTFSTAATKVLAPETGSPSLVASSSIGVLRGSELAGGRHSLKKVLQRGSKYLSLNERTFRKPSGKSNGS</sequence>
<comment type="caution">
    <text evidence="2">The sequence shown here is derived from an EMBL/GenBank/DDBJ whole genome shotgun (WGS) entry which is preliminary data.</text>
</comment>
<reference evidence="2" key="1">
    <citation type="submission" date="2022-07" db="EMBL/GenBank/DDBJ databases">
        <title>Phylogenomic reconstructions and comparative analyses of Kickxellomycotina fungi.</title>
        <authorList>
            <person name="Reynolds N.K."/>
            <person name="Stajich J.E."/>
            <person name="Barry K."/>
            <person name="Grigoriev I.V."/>
            <person name="Crous P."/>
            <person name="Smith M.E."/>
        </authorList>
    </citation>
    <scope>NUCLEOTIDE SEQUENCE</scope>
    <source>
        <strain evidence="2">RSA 861</strain>
    </source>
</reference>
<organism evidence="2 3">
    <name type="scientific">Tieghemiomyces parasiticus</name>
    <dbReference type="NCBI Taxonomy" id="78921"/>
    <lineage>
        <taxon>Eukaryota</taxon>
        <taxon>Fungi</taxon>
        <taxon>Fungi incertae sedis</taxon>
        <taxon>Zoopagomycota</taxon>
        <taxon>Kickxellomycotina</taxon>
        <taxon>Dimargaritomycetes</taxon>
        <taxon>Dimargaritales</taxon>
        <taxon>Dimargaritaceae</taxon>
        <taxon>Tieghemiomyces</taxon>
    </lineage>
</organism>
<feature type="transmembrane region" description="Helical" evidence="1">
    <location>
        <begin position="83"/>
        <end position="104"/>
    </location>
</feature>
<feature type="transmembrane region" description="Helical" evidence="1">
    <location>
        <begin position="290"/>
        <end position="318"/>
    </location>
</feature>
<evidence type="ECO:0000256" key="1">
    <source>
        <dbReference type="SAM" id="Phobius"/>
    </source>
</evidence>
<proteinExistence type="predicted"/>
<gene>
    <name evidence="2" type="ORF">IWQ60_005931</name>
</gene>
<keyword evidence="1" id="KW-0472">Membrane</keyword>
<dbReference type="EMBL" id="JANBPT010000338">
    <property type="protein sequence ID" value="KAJ1923379.1"/>
    <property type="molecule type" value="Genomic_DNA"/>
</dbReference>
<accession>A0A9W8DSM8</accession>
<feature type="transmembrane region" description="Helical" evidence="1">
    <location>
        <begin position="227"/>
        <end position="246"/>
    </location>
</feature>
<evidence type="ECO:0000313" key="3">
    <source>
        <dbReference type="Proteomes" id="UP001150569"/>
    </source>
</evidence>
<dbReference type="AlphaFoldDB" id="A0A9W8DSM8"/>
<keyword evidence="1" id="KW-0812">Transmembrane</keyword>
<feature type="transmembrane region" description="Helical" evidence="1">
    <location>
        <begin position="116"/>
        <end position="134"/>
    </location>
</feature>
<keyword evidence="1" id="KW-1133">Transmembrane helix</keyword>
<evidence type="ECO:0000313" key="2">
    <source>
        <dbReference type="EMBL" id="KAJ1923379.1"/>
    </source>
</evidence>
<dbReference type="OrthoDB" id="5713523at2759"/>
<dbReference type="Proteomes" id="UP001150569">
    <property type="component" value="Unassembled WGS sequence"/>
</dbReference>
<feature type="transmembrane region" description="Helical" evidence="1">
    <location>
        <begin position="181"/>
        <end position="207"/>
    </location>
</feature>